<evidence type="ECO:0000259" key="7">
    <source>
        <dbReference type="PROSITE" id="PS50850"/>
    </source>
</evidence>
<dbReference type="InterPro" id="IPR036259">
    <property type="entry name" value="MFS_trans_sf"/>
</dbReference>
<name>A0A158I5X5_9BURK</name>
<keyword evidence="2" id="KW-0813">Transport</keyword>
<dbReference type="OrthoDB" id="9773957at2"/>
<keyword evidence="9" id="KW-1185">Reference proteome</keyword>
<evidence type="ECO:0000256" key="3">
    <source>
        <dbReference type="ARBA" id="ARBA00022692"/>
    </source>
</evidence>
<feature type="transmembrane region" description="Helical" evidence="6">
    <location>
        <begin position="115"/>
        <end position="139"/>
    </location>
</feature>
<comment type="subcellular location">
    <subcellularLocation>
        <location evidence="1">Membrane</location>
        <topology evidence="1">Multi-pass membrane protein</topology>
    </subcellularLocation>
</comment>
<feature type="transmembrane region" description="Helical" evidence="6">
    <location>
        <begin position="410"/>
        <end position="429"/>
    </location>
</feature>
<evidence type="ECO:0000256" key="1">
    <source>
        <dbReference type="ARBA" id="ARBA00004141"/>
    </source>
</evidence>
<dbReference type="AlphaFoldDB" id="A0A158I5X5"/>
<proteinExistence type="predicted"/>
<feature type="transmembrane region" description="Helical" evidence="6">
    <location>
        <begin position="319"/>
        <end position="338"/>
    </location>
</feature>
<feature type="transmembrane region" description="Helical" evidence="6">
    <location>
        <begin position="253"/>
        <end position="274"/>
    </location>
</feature>
<feature type="domain" description="Major facilitator superfamily (MFS) profile" evidence="7">
    <location>
        <begin position="25"/>
        <end position="433"/>
    </location>
</feature>
<dbReference type="EMBL" id="FCON02000022">
    <property type="protein sequence ID" value="SAL51511.1"/>
    <property type="molecule type" value="Genomic_DNA"/>
</dbReference>
<accession>A0A158I5X5</accession>
<feature type="transmembrane region" description="Helical" evidence="6">
    <location>
        <begin position="21"/>
        <end position="39"/>
    </location>
</feature>
<organism evidence="8 9">
    <name type="scientific">Caballeronia choica</name>
    <dbReference type="NCBI Taxonomy" id="326476"/>
    <lineage>
        <taxon>Bacteria</taxon>
        <taxon>Pseudomonadati</taxon>
        <taxon>Pseudomonadota</taxon>
        <taxon>Betaproteobacteria</taxon>
        <taxon>Burkholderiales</taxon>
        <taxon>Burkholderiaceae</taxon>
        <taxon>Caballeronia</taxon>
    </lineage>
</organism>
<comment type="caution">
    <text evidence="8">The sequence shown here is derived from an EMBL/GenBank/DDBJ whole genome shotgun (WGS) entry which is preliminary data.</text>
</comment>
<protein>
    <submittedName>
        <fullName evidence="8">Major facilitator transporter</fullName>
    </submittedName>
</protein>
<feature type="transmembrane region" description="Helical" evidence="6">
    <location>
        <begin position="184"/>
        <end position="206"/>
    </location>
</feature>
<keyword evidence="3 6" id="KW-0812">Transmembrane</keyword>
<dbReference type="InterPro" id="IPR011701">
    <property type="entry name" value="MFS"/>
</dbReference>
<feature type="transmembrane region" description="Helical" evidence="6">
    <location>
        <begin position="286"/>
        <end position="307"/>
    </location>
</feature>
<evidence type="ECO:0000256" key="2">
    <source>
        <dbReference type="ARBA" id="ARBA00022448"/>
    </source>
</evidence>
<keyword evidence="4 6" id="KW-1133">Transmembrane helix</keyword>
<evidence type="ECO:0000256" key="4">
    <source>
        <dbReference type="ARBA" id="ARBA00022989"/>
    </source>
</evidence>
<feature type="transmembrane region" description="Helical" evidence="6">
    <location>
        <begin position="344"/>
        <end position="364"/>
    </location>
</feature>
<evidence type="ECO:0000313" key="9">
    <source>
        <dbReference type="Proteomes" id="UP000054770"/>
    </source>
</evidence>
<evidence type="ECO:0000313" key="8">
    <source>
        <dbReference type="EMBL" id="SAL51511.1"/>
    </source>
</evidence>
<dbReference type="Gene3D" id="1.20.1250.20">
    <property type="entry name" value="MFS general substrate transporter like domains"/>
    <property type="match status" value="2"/>
</dbReference>
<reference evidence="8" key="1">
    <citation type="submission" date="2016-01" db="EMBL/GenBank/DDBJ databases">
        <authorList>
            <person name="Peeters C."/>
        </authorList>
    </citation>
    <scope>NUCLEOTIDE SEQUENCE [LARGE SCALE GENOMIC DNA]</scope>
    <source>
        <strain evidence="8">LMG 22940</strain>
    </source>
</reference>
<keyword evidence="5 6" id="KW-0472">Membrane</keyword>
<feature type="transmembrane region" description="Helical" evidence="6">
    <location>
        <begin position="91"/>
        <end position="109"/>
    </location>
</feature>
<feature type="transmembrane region" description="Helical" evidence="6">
    <location>
        <begin position="59"/>
        <end position="79"/>
    </location>
</feature>
<evidence type="ECO:0000256" key="5">
    <source>
        <dbReference type="ARBA" id="ARBA00023136"/>
    </source>
</evidence>
<dbReference type="CDD" id="cd17319">
    <property type="entry name" value="MFS_ExuT_GudP_like"/>
    <property type="match status" value="1"/>
</dbReference>
<sequence length="458" mass="48787">MRFLARSSFDDPREDRMYNRIAMRLLPFLLVAYVVSFLDKVNVGFAKLQMATDIGLTDQAFGFAAGIFFIGYCICEIPSNLMLQKVGAKFWIARIMVVWGALSVGMMFVRTDTAFFVMRFLLGVAEAGFYPGIVLYLTYWFPTRLRSQVNAIFFLGIALSGVIGGPLSGLIMSSLSGAAGLAGWQWLFLIEGAPAVALGVVTYFYLSNGPRDAKWLSAQDRAVVAKQLESEHASQLAAGTGHSFGAAFRDPNIWLLAFANFALLGSTYGVSFWLPQIVRNLGVKSYLDTGLIASIPFVAAAIGMVLIGRHSDRHDERRWHAAGSALMSAFGLVVAGVFSASPVISLAGLSIAMTGALAGLAVMWSLPGVLLTGTAAAAGIALMATVGNLGGYVTPFVIGWLKQHTQRLEYGLYALAAVTLAGAFAMLCLPKLRCAVTSAARPQAGVDIIDAAPNGHGA</sequence>
<feature type="transmembrane region" description="Helical" evidence="6">
    <location>
        <begin position="376"/>
        <end position="398"/>
    </location>
</feature>
<dbReference type="Proteomes" id="UP000054770">
    <property type="component" value="Unassembled WGS sequence"/>
</dbReference>
<feature type="transmembrane region" description="Helical" evidence="6">
    <location>
        <begin position="151"/>
        <end position="172"/>
    </location>
</feature>
<dbReference type="GO" id="GO:0005886">
    <property type="term" value="C:plasma membrane"/>
    <property type="evidence" value="ECO:0007669"/>
    <property type="project" value="TreeGrafter"/>
</dbReference>
<dbReference type="Pfam" id="PF07690">
    <property type="entry name" value="MFS_1"/>
    <property type="match status" value="1"/>
</dbReference>
<dbReference type="PANTHER" id="PTHR43791">
    <property type="entry name" value="PERMEASE-RELATED"/>
    <property type="match status" value="1"/>
</dbReference>
<dbReference type="InterPro" id="IPR020846">
    <property type="entry name" value="MFS_dom"/>
</dbReference>
<dbReference type="GO" id="GO:0022857">
    <property type="term" value="F:transmembrane transporter activity"/>
    <property type="evidence" value="ECO:0007669"/>
    <property type="project" value="InterPro"/>
</dbReference>
<dbReference type="PROSITE" id="PS50850">
    <property type="entry name" value="MFS"/>
    <property type="match status" value="1"/>
</dbReference>
<evidence type="ECO:0000256" key="6">
    <source>
        <dbReference type="SAM" id="Phobius"/>
    </source>
</evidence>
<dbReference type="PANTHER" id="PTHR43791:SF36">
    <property type="entry name" value="TRANSPORTER, PUTATIVE (AFU_ORTHOLOGUE AFUA_6G08340)-RELATED"/>
    <property type="match status" value="1"/>
</dbReference>
<gene>
    <name evidence="8" type="ORF">AWB68_02530</name>
</gene>
<dbReference type="FunFam" id="1.20.1250.20:FF:000018">
    <property type="entry name" value="MFS transporter permease"/>
    <property type="match status" value="1"/>
</dbReference>
<dbReference type="SUPFAM" id="SSF103473">
    <property type="entry name" value="MFS general substrate transporter"/>
    <property type="match status" value="1"/>
</dbReference>
<dbReference type="RefSeq" id="WP_087644684.1">
    <property type="nucleotide sequence ID" value="NZ_FCON02000022.1"/>
</dbReference>